<reference evidence="1 2" key="1">
    <citation type="submission" date="2019-04" db="EMBL/GenBank/DDBJ databases">
        <title>Friends and foes A comparative genomics study of 23 Aspergillus species from section Flavi.</title>
        <authorList>
            <consortium name="DOE Joint Genome Institute"/>
            <person name="Kjaerbolling I."/>
            <person name="Vesth T."/>
            <person name="Frisvad J.C."/>
            <person name="Nybo J.L."/>
            <person name="Theobald S."/>
            <person name="Kildgaard S."/>
            <person name="Isbrandt T."/>
            <person name="Kuo A."/>
            <person name="Sato A."/>
            <person name="Lyhne E.K."/>
            <person name="Kogle M.E."/>
            <person name="Wiebenga A."/>
            <person name="Kun R.S."/>
            <person name="Lubbers R.J."/>
            <person name="Makela M.R."/>
            <person name="Barry K."/>
            <person name="Chovatia M."/>
            <person name="Clum A."/>
            <person name="Daum C."/>
            <person name="Haridas S."/>
            <person name="He G."/>
            <person name="LaButti K."/>
            <person name="Lipzen A."/>
            <person name="Mondo S."/>
            <person name="Riley R."/>
            <person name="Salamov A."/>
            <person name="Simmons B.A."/>
            <person name="Magnuson J.K."/>
            <person name="Henrissat B."/>
            <person name="Mortensen U.H."/>
            <person name="Larsen T.O."/>
            <person name="Devries R.P."/>
            <person name="Grigoriev I.V."/>
            <person name="Machida M."/>
            <person name="Baker S.E."/>
            <person name="Andersen M.R."/>
        </authorList>
    </citation>
    <scope>NUCLEOTIDE SEQUENCE [LARGE SCALE GENOMIC DNA]</scope>
    <source>
        <strain evidence="1 2">CBS 117625</strain>
    </source>
</reference>
<dbReference type="AlphaFoldDB" id="A0A5N6T4E8"/>
<name>A0A5N6T4E8_ASPPS</name>
<dbReference type="OrthoDB" id="10259545at2759"/>
<dbReference type="EMBL" id="ML743559">
    <property type="protein sequence ID" value="KAE8141160.1"/>
    <property type="molecule type" value="Genomic_DNA"/>
</dbReference>
<dbReference type="SUPFAM" id="SSF53686">
    <property type="entry name" value="Tryptophan synthase beta subunit-like PLP-dependent enzymes"/>
    <property type="match status" value="1"/>
</dbReference>
<dbReference type="Gene3D" id="3.40.50.1100">
    <property type="match status" value="1"/>
</dbReference>
<evidence type="ECO:0000313" key="1">
    <source>
        <dbReference type="EMBL" id="KAE8141160.1"/>
    </source>
</evidence>
<evidence type="ECO:0000313" key="2">
    <source>
        <dbReference type="Proteomes" id="UP000325672"/>
    </source>
</evidence>
<keyword evidence="2" id="KW-1185">Reference proteome</keyword>
<gene>
    <name evidence="1" type="ORF">BDV38DRAFT_238829</name>
</gene>
<dbReference type="RefSeq" id="XP_031917223.1">
    <property type="nucleotide sequence ID" value="XM_032053718.1"/>
</dbReference>
<proteinExistence type="predicted"/>
<dbReference type="Proteomes" id="UP000325672">
    <property type="component" value="Unassembled WGS sequence"/>
</dbReference>
<dbReference type="InterPro" id="IPR036052">
    <property type="entry name" value="TrpB-like_PALP_sf"/>
</dbReference>
<sequence length="55" mass="5698">MCCRLAREGLLAGTSTGLNVVVAIELARKLGSGKTVVPVAADTGLEYLMGDLFTD</sequence>
<protein>
    <recommendedName>
        <fullName evidence="3">Tryptophan synthase beta subunit-like PLP-dependent enzyme</fullName>
    </recommendedName>
</protein>
<dbReference type="GeneID" id="43637928"/>
<feature type="non-terminal residue" evidence="1">
    <location>
        <position position="55"/>
    </location>
</feature>
<accession>A0A5N6T4E8</accession>
<organism evidence="1 2">
    <name type="scientific">Aspergillus pseudotamarii</name>
    <dbReference type="NCBI Taxonomy" id="132259"/>
    <lineage>
        <taxon>Eukaryota</taxon>
        <taxon>Fungi</taxon>
        <taxon>Dikarya</taxon>
        <taxon>Ascomycota</taxon>
        <taxon>Pezizomycotina</taxon>
        <taxon>Eurotiomycetes</taxon>
        <taxon>Eurotiomycetidae</taxon>
        <taxon>Eurotiales</taxon>
        <taxon>Aspergillaceae</taxon>
        <taxon>Aspergillus</taxon>
        <taxon>Aspergillus subgen. Circumdati</taxon>
    </lineage>
</organism>
<evidence type="ECO:0008006" key="3">
    <source>
        <dbReference type="Google" id="ProtNLM"/>
    </source>
</evidence>